<dbReference type="Proteomes" id="UP000316598">
    <property type="component" value="Unassembled WGS sequence"/>
</dbReference>
<evidence type="ECO:0008006" key="3">
    <source>
        <dbReference type="Google" id="ProtNLM"/>
    </source>
</evidence>
<evidence type="ECO:0000313" key="1">
    <source>
        <dbReference type="EMBL" id="TWT50181.1"/>
    </source>
</evidence>
<dbReference type="AlphaFoldDB" id="A0A5C5WJI0"/>
<organism evidence="1 2">
    <name type="scientific">Rubripirellula amarantea</name>
    <dbReference type="NCBI Taxonomy" id="2527999"/>
    <lineage>
        <taxon>Bacteria</taxon>
        <taxon>Pseudomonadati</taxon>
        <taxon>Planctomycetota</taxon>
        <taxon>Planctomycetia</taxon>
        <taxon>Pirellulales</taxon>
        <taxon>Pirellulaceae</taxon>
        <taxon>Rubripirellula</taxon>
    </lineage>
</organism>
<proteinExistence type="predicted"/>
<evidence type="ECO:0000313" key="2">
    <source>
        <dbReference type="Proteomes" id="UP000316598"/>
    </source>
</evidence>
<dbReference type="InterPro" id="IPR013424">
    <property type="entry name" value="Ice-binding_C"/>
</dbReference>
<accession>A0A5C5WJI0</accession>
<gene>
    <name evidence="1" type="ORF">Pla22_29220</name>
</gene>
<sequence length="107" mass="11416">MRRFLRRQQRCPVNKGVRHLSQTTHLLSDFTLNNGPGLSVGNIAGVDQMVGTIQASNAAALGLGSPGIRTIALDGYTLTNVTAVPEPSSVAVLLTLAIGRLIVRRKR</sequence>
<dbReference type="EMBL" id="SJPI01000002">
    <property type="protein sequence ID" value="TWT50181.1"/>
    <property type="molecule type" value="Genomic_DNA"/>
</dbReference>
<protein>
    <recommendedName>
        <fullName evidence="3">PEP-CTERM protein-sorting domain-containing protein</fullName>
    </recommendedName>
</protein>
<name>A0A5C5WJI0_9BACT</name>
<comment type="caution">
    <text evidence="1">The sequence shown here is derived from an EMBL/GenBank/DDBJ whole genome shotgun (WGS) entry which is preliminary data.</text>
</comment>
<keyword evidence="2" id="KW-1185">Reference proteome</keyword>
<dbReference type="NCBIfam" id="TIGR02595">
    <property type="entry name" value="PEP_CTERM"/>
    <property type="match status" value="1"/>
</dbReference>
<reference evidence="1 2" key="1">
    <citation type="submission" date="2019-02" db="EMBL/GenBank/DDBJ databases">
        <title>Deep-cultivation of Planctomycetes and their phenomic and genomic characterization uncovers novel biology.</title>
        <authorList>
            <person name="Wiegand S."/>
            <person name="Jogler M."/>
            <person name="Boedeker C."/>
            <person name="Pinto D."/>
            <person name="Vollmers J."/>
            <person name="Rivas-Marin E."/>
            <person name="Kohn T."/>
            <person name="Peeters S.H."/>
            <person name="Heuer A."/>
            <person name="Rast P."/>
            <person name="Oberbeckmann S."/>
            <person name="Bunk B."/>
            <person name="Jeske O."/>
            <person name="Meyerdierks A."/>
            <person name="Storesund J.E."/>
            <person name="Kallscheuer N."/>
            <person name="Luecker S."/>
            <person name="Lage O.M."/>
            <person name="Pohl T."/>
            <person name="Merkel B.J."/>
            <person name="Hornburger P."/>
            <person name="Mueller R.-W."/>
            <person name="Bruemmer F."/>
            <person name="Labrenz M."/>
            <person name="Spormann A.M."/>
            <person name="Op Den Camp H."/>
            <person name="Overmann J."/>
            <person name="Amann R."/>
            <person name="Jetten M.S.M."/>
            <person name="Mascher T."/>
            <person name="Medema M.H."/>
            <person name="Devos D.P."/>
            <person name="Kaster A.-K."/>
            <person name="Ovreas L."/>
            <person name="Rohde M."/>
            <person name="Galperin M.Y."/>
            <person name="Jogler C."/>
        </authorList>
    </citation>
    <scope>NUCLEOTIDE SEQUENCE [LARGE SCALE GENOMIC DNA]</scope>
    <source>
        <strain evidence="1 2">Pla22</strain>
    </source>
</reference>